<dbReference type="SUPFAM" id="SSF51645">
    <property type="entry name" value="Malate synthase G"/>
    <property type="match status" value="1"/>
</dbReference>
<dbReference type="Gene3D" id="2.170.170.11">
    <property type="entry name" value="Malate synthase G - maily-beta sub-domain"/>
    <property type="match status" value="1"/>
</dbReference>
<keyword evidence="3" id="KW-1185">Reference proteome</keyword>
<keyword evidence="2" id="KW-0808">Transferase</keyword>
<evidence type="ECO:0000259" key="1">
    <source>
        <dbReference type="Pfam" id="PF20658"/>
    </source>
</evidence>
<dbReference type="GO" id="GO:0004474">
    <property type="term" value="F:malate synthase activity"/>
    <property type="evidence" value="ECO:0007669"/>
    <property type="project" value="UniProtKB-EC"/>
</dbReference>
<protein>
    <submittedName>
        <fullName evidence="2">Malate synthase G</fullName>
        <ecNumber evidence="2">2.3.3.9</ecNumber>
    </submittedName>
</protein>
<proteinExistence type="predicted"/>
<evidence type="ECO:0000313" key="3">
    <source>
        <dbReference type="Proteomes" id="UP000194136"/>
    </source>
</evidence>
<sequence length="205" mass="23230">MAQKGKTMNMLTFDKTEIQKQSKPFIAEAVFAVEAISANKQTQKQVKAKQLLDRLFPLENGSHQDVTSYVVDYRHIMAYFKDGQHSGLKHPKQFVAYMGEKNDPDSILFRDDSGSHLEVMFGCHKGTGCIELVEIDDIQLESCTTFSQLPMEATTTIRDETIAAMRHWISLIQGDAKGKPKACSEDKEFRAKSGEDYCLNYCYQL</sequence>
<dbReference type="Pfam" id="PF20658">
    <property type="entry name" value="MSG_insertion"/>
    <property type="match status" value="1"/>
</dbReference>
<dbReference type="GO" id="GO:0000287">
    <property type="term" value="F:magnesium ion binding"/>
    <property type="evidence" value="ECO:0007669"/>
    <property type="project" value="TreeGrafter"/>
</dbReference>
<dbReference type="AlphaFoldDB" id="A0AA34XQ84"/>
<dbReference type="PANTHER" id="PTHR42739:SF1">
    <property type="entry name" value="MALATE SYNTHASE G"/>
    <property type="match status" value="1"/>
</dbReference>
<dbReference type="NCBIfam" id="NF006511">
    <property type="entry name" value="PRK08951.1"/>
    <property type="match status" value="1"/>
</dbReference>
<dbReference type="GO" id="GO:0005829">
    <property type="term" value="C:cytosol"/>
    <property type="evidence" value="ECO:0007669"/>
    <property type="project" value="TreeGrafter"/>
</dbReference>
<dbReference type="GO" id="GO:0009436">
    <property type="term" value="P:glyoxylate catabolic process"/>
    <property type="evidence" value="ECO:0007669"/>
    <property type="project" value="TreeGrafter"/>
</dbReference>
<dbReference type="EC" id="2.3.3.9" evidence="2"/>
<gene>
    <name evidence="2" type="primary">glcB_3</name>
    <name evidence="2" type="ORF">K08M4_33010</name>
</gene>
<dbReference type="KEGG" id="vsy:K08M4_33010"/>
<evidence type="ECO:0000313" key="2">
    <source>
        <dbReference type="EMBL" id="ARP39978.1"/>
    </source>
</evidence>
<dbReference type="InterPro" id="IPR048357">
    <property type="entry name" value="MSG_insertion"/>
</dbReference>
<dbReference type="InterPro" id="IPR006253">
    <property type="entry name" value="Malate_synthG"/>
</dbReference>
<feature type="domain" description="Malate synthase G alpha-beta insertion" evidence="1">
    <location>
        <begin position="39"/>
        <end position="110"/>
    </location>
</feature>
<dbReference type="Proteomes" id="UP000194136">
    <property type="component" value="Chromosome 2"/>
</dbReference>
<dbReference type="EMBL" id="CP017917">
    <property type="protein sequence ID" value="ARP39978.1"/>
    <property type="molecule type" value="Genomic_DNA"/>
</dbReference>
<keyword evidence="2" id="KW-0012">Acyltransferase</keyword>
<organism evidence="2 3">
    <name type="scientific">Vibrio syngnathi</name>
    <dbReference type="NCBI Taxonomy" id="3034029"/>
    <lineage>
        <taxon>Bacteria</taxon>
        <taxon>Pseudomonadati</taxon>
        <taxon>Pseudomonadota</taxon>
        <taxon>Gammaproteobacteria</taxon>
        <taxon>Vibrionales</taxon>
        <taxon>Vibrionaceae</taxon>
        <taxon>Vibrio</taxon>
    </lineage>
</organism>
<accession>A0AA34XQ84</accession>
<dbReference type="GO" id="GO:0006097">
    <property type="term" value="P:glyoxylate cycle"/>
    <property type="evidence" value="ECO:0007669"/>
    <property type="project" value="InterPro"/>
</dbReference>
<reference evidence="2 3" key="1">
    <citation type="submission" date="2016-10" db="EMBL/GenBank/DDBJ databases">
        <title>The High Quality Genome of Vibrio splendidus K08M4.</title>
        <authorList>
            <person name="Wendling C."/>
            <person name="Chibani C.M."/>
            <person name="Hertel R."/>
            <person name="Sproer C."/>
            <person name="Bunk B."/>
            <person name="Overmann J."/>
            <person name="Roth O."/>
            <person name="Liesegang H."/>
        </authorList>
    </citation>
    <scope>NUCLEOTIDE SEQUENCE [LARGE SCALE GENOMIC DNA]</scope>
    <source>
        <strain evidence="2 3">K08M4</strain>
    </source>
</reference>
<dbReference type="PANTHER" id="PTHR42739">
    <property type="entry name" value="MALATE SYNTHASE G"/>
    <property type="match status" value="1"/>
</dbReference>
<dbReference type="InterPro" id="IPR011076">
    <property type="entry name" value="Malate_synth_sf"/>
</dbReference>
<name>A0AA34XQ84_9VIBR</name>